<gene>
    <name evidence="2" type="ORF">QBC40DRAFT_291624</name>
</gene>
<dbReference type="Proteomes" id="UP001303160">
    <property type="component" value="Unassembled WGS sequence"/>
</dbReference>
<feature type="region of interest" description="Disordered" evidence="1">
    <location>
        <begin position="106"/>
        <end position="128"/>
    </location>
</feature>
<dbReference type="AlphaFoldDB" id="A0AAN6XRJ6"/>
<keyword evidence="3" id="KW-1185">Reference proteome</keyword>
<reference evidence="2" key="2">
    <citation type="submission" date="2023-05" db="EMBL/GenBank/DDBJ databases">
        <authorList>
            <consortium name="Lawrence Berkeley National Laboratory"/>
            <person name="Steindorff A."/>
            <person name="Hensen N."/>
            <person name="Bonometti L."/>
            <person name="Westerberg I."/>
            <person name="Brannstrom I.O."/>
            <person name="Guillou S."/>
            <person name="Cros-Aarteil S."/>
            <person name="Calhoun S."/>
            <person name="Haridas S."/>
            <person name="Kuo A."/>
            <person name="Mondo S."/>
            <person name="Pangilinan J."/>
            <person name="Riley R."/>
            <person name="Labutti K."/>
            <person name="Andreopoulos B."/>
            <person name="Lipzen A."/>
            <person name="Chen C."/>
            <person name="Yanf M."/>
            <person name="Daum C."/>
            <person name="Ng V."/>
            <person name="Clum A."/>
            <person name="Ohm R."/>
            <person name="Martin F."/>
            <person name="Silar P."/>
            <person name="Natvig D."/>
            <person name="Lalanne C."/>
            <person name="Gautier V."/>
            <person name="Ament-Velasquez S.L."/>
            <person name="Kruys A."/>
            <person name="Hutchinson M.I."/>
            <person name="Powell A.J."/>
            <person name="Barry K."/>
            <person name="Miller A.N."/>
            <person name="Grigoriev I.V."/>
            <person name="Debuchy R."/>
            <person name="Gladieux P."/>
            <person name="Thoren M.H."/>
            <person name="Johannesson H."/>
        </authorList>
    </citation>
    <scope>NUCLEOTIDE SEQUENCE</scope>
    <source>
        <strain evidence="2">CBS 315.58</strain>
    </source>
</reference>
<feature type="compositionally biased region" description="Low complexity" evidence="1">
    <location>
        <begin position="115"/>
        <end position="125"/>
    </location>
</feature>
<reference evidence="2" key="1">
    <citation type="journal article" date="2023" name="Mol. Phylogenet. Evol.">
        <title>Genome-scale phylogeny and comparative genomics of the fungal order Sordariales.</title>
        <authorList>
            <person name="Hensen N."/>
            <person name="Bonometti L."/>
            <person name="Westerberg I."/>
            <person name="Brannstrom I.O."/>
            <person name="Guillou S."/>
            <person name="Cros-Aarteil S."/>
            <person name="Calhoun S."/>
            <person name="Haridas S."/>
            <person name="Kuo A."/>
            <person name="Mondo S."/>
            <person name="Pangilinan J."/>
            <person name="Riley R."/>
            <person name="LaButti K."/>
            <person name="Andreopoulos B."/>
            <person name="Lipzen A."/>
            <person name="Chen C."/>
            <person name="Yan M."/>
            <person name="Daum C."/>
            <person name="Ng V."/>
            <person name="Clum A."/>
            <person name="Steindorff A."/>
            <person name="Ohm R.A."/>
            <person name="Martin F."/>
            <person name="Silar P."/>
            <person name="Natvig D.O."/>
            <person name="Lalanne C."/>
            <person name="Gautier V."/>
            <person name="Ament-Velasquez S.L."/>
            <person name="Kruys A."/>
            <person name="Hutchinson M.I."/>
            <person name="Powell A.J."/>
            <person name="Barry K."/>
            <person name="Miller A.N."/>
            <person name="Grigoriev I.V."/>
            <person name="Debuchy R."/>
            <person name="Gladieux P."/>
            <person name="Hiltunen Thoren M."/>
            <person name="Johannesson H."/>
        </authorList>
    </citation>
    <scope>NUCLEOTIDE SEQUENCE</scope>
    <source>
        <strain evidence="2">CBS 315.58</strain>
    </source>
</reference>
<evidence type="ECO:0000313" key="3">
    <source>
        <dbReference type="Proteomes" id="UP001303160"/>
    </source>
</evidence>
<sequence length="243" mass="25632">MATQGSSANNMAIQGPSANGFSVFKYNTVDEAVRAAMSQPTLEDRVVHMRIIQKEIQGTNYSSEKLETLLNVLDAEPSITGDYKARKSWTDKLNHFRRGLGLPSARRGKAAINGPASAPASAPASTYSPVDRAGTVSNLLIVCHENTLPGADHKNALPISDNSLPNNNENALPVANGFLLANNGNAQIITNELQVASNGNALPIADGLLFTNNENAQPIAHNGNIINPMEGSHFHGEAGEAGS</sequence>
<name>A0AAN6XRJ6_9PEZI</name>
<accession>A0AAN6XRJ6</accession>
<evidence type="ECO:0000256" key="1">
    <source>
        <dbReference type="SAM" id="MobiDB-lite"/>
    </source>
</evidence>
<protein>
    <submittedName>
        <fullName evidence="2">Uncharacterized protein</fullName>
    </submittedName>
</protein>
<comment type="caution">
    <text evidence="2">The sequence shown here is derived from an EMBL/GenBank/DDBJ whole genome shotgun (WGS) entry which is preliminary data.</text>
</comment>
<organism evidence="2 3">
    <name type="scientific">Triangularia verruculosa</name>
    <dbReference type="NCBI Taxonomy" id="2587418"/>
    <lineage>
        <taxon>Eukaryota</taxon>
        <taxon>Fungi</taxon>
        <taxon>Dikarya</taxon>
        <taxon>Ascomycota</taxon>
        <taxon>Pezizomycotina</taxon>
        <taxon>Sordariomycetes</taxon>
        <taxon>Sordariomycetidae</taxon>
        <taxon>Sordariales</taxon>
        <taxon>Podosporaceae</taxon>
        <taxon>Triangularia</taxon>
    </lineage>
</organism>
<proteinExistence type="predicted"/>
<dbReference type="EMBL" id="MU863875">
    <property type="protein sequence ID" value="KAK4205593.1"/>
    <property type="molecule type" value="Genomic_DNA"/>
</dbReference>
<evidence type="ECO:0000313" key="2">
    <source>
        <dbReference type="EMBL" id="KAK4205593.1"/>
    </source>
</evidence>